<comment type="caution">
    <text evidence="3">The sequence shown here is derived from an EMBL/GenBank/DDBJ whole genome shotgun (WGS) entry which is preliminary data.</text>
</comment>
<feature type="domain" description="Ataxin 2 SM" evidence="2">
    <location>
        <begin position="23"/>
        <end position="101"/>
    </location>
</feature>
<feature type="compositionally biased region" description="Basic and acidic residues" evidence="1">
    <location>
        <begin position="205"/>
        <end position="221"/>
    </location>
</feature>
<protein>
    <recommendedName>
        <fullName evidence="2">Ataxin 2 SM domain-containing protein</fullName>
    </recommendedName>
</protein>
<feature type="compositionally biased region" description="Polar residues" evidence="1">
    <location>
        <begin position="299"/>
        <end position="322"/>
    </location>
</feature>
<evidence type="ECO:0000313" key="4">
    <source>
        <dbReference type="Proteomes" id="UP001188597"/>
    </source>
</evidence>
<dbReference type="PANTHER" id="PTHR12854:SF12">
    <property type="entry name" value="POLYADENYLATE-BINDING PROTEIN INTERACTING PROTEIN"/>
    <property type="match status" value="1"/>
</dbReference>
<gene>
    <name evidence="3" type="ORF">RJ639_009387</name>
</gene>
<dbReference type="PANTHER" id="PTHR12854">
    <property type="entry name" value="ATAXIN 2-RELATED"/>
    <property type="match status" value="1"/>
</dbReference>
<dbReference type="InterPro" id="IPR045117">
    <property type="entry name" value="ATXN2-like"/>
</dbReference>
<evidence type="ECO:0000313" key="3">
    <source>
        <dbReference type="EMBL" id="KAK3014484.1"/>
    </source>
</evidence>
<dbReference type="InterPro" id="IPR025852">
    <property type="entry name" value="SM_dom_ATX"/>
</dbReference>
<dbReference type="GO" id="GO:0034063">
    <property type="term" value="P:stress granule assembly"/>
    <property type="evidence" value="ECO:0007669"/>
    <property type="project" value="TreeGrafter"/>
</dbReference>
<dbReference type="Proteomes" id="UP001188597">
    <property type="component" value="Unassembled WGS sequence"/>
</dbReference>
<proteinExistence type="predicted"/>
<sequence length="601" mass="64288">MGCRINSVYYSEDNSPPSGSLSDGLLFATMCIIGLPVDVHVKDGSIYSGTFHTACVENDYAIVLKRARMTKKGNRDTNIANGDIIETLVVLSEDLVQVVAKGILLPAPGITGNAGGDDVEAVAGRVPSTACSEPEAKTNKSMKSNVNQKYTVTRQHRHLSRLEKGVARGFAPKTASHSGNALEVENGNGINLEARDGGSWGKKGAYREKSQFQGEDSRYEDQGSSSSLAACNTETNDVENVPAKMTSNGLRNVILHDSPAPAIVKDDDKCQKQQIREDISCSAEISSGNLTAVSSFVDTSKSCPRSSSAPTETVPQKSSSPDRTLKEFKLNPGAKTFSPSSANQRSATPPVMPSMPYVPDSFPLLSIGTPQPEIEISPFAPRSSLPMKLVPYGNLVAEIADNEMQYSQPIVGHVGNRIQPIRYPARYHPVQAGPTFVHPNSQNVMVGRMGQLVYVHPVSHDIVQGAAAFSQVSSCPLLTPHQVHLPKHQDSDLDAASLSTMPLVTMLAAGVPKSKCNLSKLHISGHGRDKNRRLGFSVFMGRNRWTAAAQALQLVVAPPFVAAAGQQPFAVPSHIPISQPPFPIVRPIPVPGSNGFSGSKY</sequence>
<organism evidence="3 4">
    <name type="scientific">Escallonia herrerae</name>
    <dbReference type="NCBI Taxonomy" id="1293975"/>
    <lineage>
        <taxon>Eukaryota</taxon>
        <taxon>Viridiplantae</taxon>
        <taxon>Streptophyta</taxon>
        <taxon>Embryophyta</taxon>
        <taxon>Tracheophyta</taxon>
        <taxon>Spermatophyta</taxon>
        <taxon>Magnoliopsida</taxon>
        <taxon>eudicotyledons</taxon>
        <taxon>Gunneridae</taxon>
        <taxon>Pentapetalae</taxon>
        <taxon>asterids</taxon>
        <taxon>campanulids</taxon>
        <taxon>Escalloniales</taxon>
        <taxon>Escalloniaceae</taxon>
        <taxon>Escallonia</taxon>
    </lineage>
</organism>
<evidence type="ECO:0000259" key="2">
    <source>
        <dbReference type="Pfam" id="PF14438"/>
    </source>
</evidence>
<name>A0AA88VUM4_9ASTE</name>
<dbReference type="GO" id="GO:0003729">
    <property type="term" value="F:mRNA binding"/>
    <property type="evidence" value="ECO:0007669"/>
    <property type="project" value="TreeGrafter"/>
</dbReference>
<accession>A0AA88VUM4</accession>
<feature type="compositionally biased region" description="Polar residues" evidence="1">
    <location>
        <begin position="337"/>
        <end position="347"/>
    </location>
</feature>
<feature type="region of interest" description="Disordered" evidence="1">
    <location>
        <begin position="167"/>
        <end position="230"/>
    </location>
</feature>
<feature type="region of interest" description="Disordered" evidence="1">
    <location>
        <begin position="299"/>
        <end position="352"/>
    </location>
</feature>
<evidence type="ECO:0000256" key="1">
    <source>
        <dbReference type="SAM" id="MobiDB-lite"/>
    </source>
</evidence>
<keyword evidence="4" id="KW-1185">Reference proteome</keyword>
<dbReference type="EMBL" id="JAVXUP010001214">
    <property type="protein sequence ID" value="KAK3014484.1"/>
    <property type="molecule type" value="Genomic_DNA"/>
</dbReference>
<dbReference type="GO" id="GO:0010494">
    <property type="term" value="C:cytoplasmic stress granule"/>
    <property type="evidence" value="ECO:0007669"/>
    <property type="project" value="TreeGrafter"/>
</dbReference>
<reference evidence="3" key="1">
    <citation type="submission" date="2022-12" db="EMBL/GenBank/DDBJ databases">
        <title>Draft genome assemblies for two species of Escallonia (Escalloniales).</title>
        <authorList>
            <person name="Chanderbali A."/>
            <person name="Dervinis C."/>
            <person name="Anghel I."/>
            <person name="Soltis D."/>
            <person name="Soltis P."/>
            <person name="Zapata F."/>
        </authorList>
    </citation>
    <scope>NUCLEOTIDE SEQUENCE</scope>
    <source>
        <strain evidence="3">UCBG64.0493</strain>
        <tissue evidence="3">Leaf</tissue>
    </source>
</reference>
<dbReference type="AlphaFoldDB" id="A0AA88VUM4"/>
<dbReference type="Pfam" id="PF14438">
    <property type="entry name" value="SM-ATX"/>
    <property type="match status" value="1"/>
</dbReference>